<dbReference type="Proteomes" id="UP000015531">
    <property type="component" value="Unassembled WGS sequence"/>
</dbReference>
<dbReference type="PATRIC" id="fig|1331060.3.peg.3781"/>
<name>T0HH75_9SPHN</name>
<dbReference type="OrthoDB" id="667202at2"/>
<dbReference type="eggNOG" id="ENOG5032YQ5">
    <property type="taxonomic scope" value="Bacteria"/>
</dbReference>
<dbReference type="AlphaFoldDB" id="T0HH75"/>
<feature type="domain" description="DUF4440" evidence="1">
    <location>
        <begin position="8"/>
        <end position="107"/>
    </location>
</feature>
<dbReference type="RefSeq" id="WP_021227469.1">
    <property type="nucleotide sequence ID" value="NZ_ATDP01000103.1"/>
</dbReference>
<keyword evidence="3" id="KW-1185">Reference proteome</keyword>
<protein>
    <recommendedName>
        <fullName evidence="1">DUF4440 domain-containing protein</fullName>
    </recommendedName>
</protein>
<dbReference type="Pfam" id="PF14534">
    <property type="entry name" value="DUF4440"/>
    <property type="match status" value="1"/>
</dbReference>
<accession>T0HH75</accession>
<evidence type="ECO:0000313" key="3">
    <source>
        <dbReference type="Proteomes" id="UP000015531"/>
    </source>
</evidence>
<comment type="caution">
    <text evidence="2">The sequence shown here is derived from an EMBL/GenBank/DDBJ whole genome shotgun (WGS) entry which is preliminary data.</text>
</comment>
<organism evidence="2 3">
    <name type="scientific">Sphingobium lactosutens DS20</name>
    <dbReference type="NCBI Taxonomy" id="1331060"/>
    <lineage>
        <taxon>Bacteria</taxon>
        <taxon>Pseudomonadati</taxon>
        <taxon>Pseudomonadota</taxon>
        <taxon>Alphaproteobacteria</taxon>
        <taxon>Sphingomonadales</taxon>
        <taxon>Sphingomonadaceae</taxon>
        <taxon>Sphingobium</taxon>
    </lineage>
</organism>
<dbReference type="InterPro" id="IPR027843">
    <property type="entry name" value="DUF4440"/>
</dbReference>
<reference evidence="2 3" key="1">
    <citation type="journal article" date="2013" name="Genome Announc.">
        <title>Draft Genome Sequence of Sphingobium lactosutens Strain DS20T, Isolated from a Hexachlorocyclohexane Dumpsite.</title>
        <authorList>
            <person name="Kumar R."/>
            <person name="Dwivedi V."/>
            <person name="Negi V."/>
            <person name="Khurana J.P."/>
            <person name="Lal R."/>
        </authorList>
    </citation>
    <scope>NUCLEOTIDE SEQUENCE [LARGE SCALE GENOMIC DNA]</scope>
    <source>
        <strain evidence="2 3">DS20</strain>
    </source>
</reference>
<dbReference type="SUPFAM" id="SSF54427">
    <property type="entry name" value="NTF2-like"/>
    <property type="match status" value="1"/>
</dbReference>
<dbReference type="EMBL" id="ATDP01000103">
    <property type="protein sequence ID" value="EQB12352.1"/>
    <property type="molecule type" value="Genomic_DNA"/>
</dbReference>
<dbReference type="Gene3D" id="3.10.450.50">
    <property type="match status" value="1"/>
</dbReference>
<dbReference type="InterPro" id="IPR032710">
    <property type="entry name" value="NTF2-like_dom_sf"/>
</dbReference>
<evidence type="ECO:0000259" key="1">
    <source>
        <dbReference type="Pfam" id="PF14534"/>
    </source>
</evidence>
<evidence type="ECO:0000313" key="2">
    <source>
        <dbReference type="EMBL" id="EQB12352.1"/>
    </source>
</evidence>
<proteinExistence type="predicted"/>
<gene>
    <name evidence="2" type="ORF">RLDS_19590</name>
</gene>
<sequence>MEDARVWQFEESLWTSDPAHYAQAIDDEALMVVPAPPYVLKGRDAADAMADTPRWDSVDFAERQVMRPQEGLIVIAYKATARRGEQDGYEAHCTSTYRRLAHDEWRVVQHQQTPPLTAS</sequence>